<keyword evidence="4" id="KW-0804">Transcription</keyword>
<dbReference type="GO" id="GO:0046983">
    <property type="term" value="F:protein dimerization activity"/>
    <property type="evidence" value="ECO:0007669"/>
    <property type="project" value="InterPro"/>
</dbReference>
<accession>A0AAW1KDW1</accession>
<evidence type="ECO:0000256" key="1">
    <source>
        <dbReference type="ARBA" id="ARBA00004123"/>
    </source>
</evidence>
<dbReference type="InterPro" id="IPR036879">
    <property type="entry name" value="TF_MADSbox_sf"/>
</dbReference>
<evidence type="ECO:0000256" key="4">
    <source>
        <dbReference type="ARBA" id="ARBA00023163"/>
    </source>
</evidence>
<sequence>MEFITKEKVRNVTYAKRKKGLLKKGREFAILCNVPVCIIMYPHEEEKQPYEPELYCFKGNNKVNLGRVKDPDLAREIIERYLAVPKEERVKRSLNLTDMFDEWTRKADQELNKLRHKNAMAKYPNMSTWIDNFTPGQLMEMLVYLDQKIGCVNQKIDMIKGNKSGLVPVIEPTTPVSSFIIPSDNNVNQVEYHNQFGEIIDNGEVINQFPNMYNNHPMFINNMQDGHQIGHFNPDPDPYKRGQIGQGYDTGGINNNAILYNFNMNMMYYDQGSSMDDVSTMPVSMPLQLPLMSNFSMSGQSHQMF</sequence>
<comment type="caution">
    <text evidence="7">The sequence shown here is derived from an EMBL/GenBank/DDBJ whole genome shotgun (WGS) entry which is preliminary data.</text>
</comment>
<keyword evidence="5" id="KW-0539">Nucleus</keyword>
<dbReference type="Gene3D" id="3.40.1810.10">
    <property type="entry name" value="Transcription factor, MADS-box"/>
    <property type="match status" value="1"/>
</dbReference>
<protein>
    <recommendedName>
        <fullName evidence="6">MADS-box domain-containing protein</fullName>
    </recommendedName>
</protein>
<comment type="subcellular location">
    <subcellularLocation>
        <location evidence="1">Nucleus</location>
    </subcellularLocation>
</comment>
<dbReference type="AlphaFoldDB" id="A0AAW1KDW1"/>
<dbReference type="PROSITE" id="PS50066">
    <property type="entry name" value="MADS_BOX_2"/>
    <property type="match status" value="1"/>
</dbReference>
<proteinExistence type="predicted"/>
<evidence type="ECO:0000313" key="7">
    <source>
        <dbReference type="EMBL" id="KAK9716262.1"/>
    </source>
</evidence>
<keyword evidence="3" id="KW-0238">DNA-binding</keyword>
<dbReference type="InterPro" id="IPR002100">
    <property type="entry name" value="TF_MADSbox"/>
</dbReference>
<evidence type="ECO:0000256" key="3">
    <source>
        <dbReference type="ARBA" id="ARBA00023125"/>
    </source>
</evidence>
<evidence type="ECO:0000256" key="5">
    <source>
        <dbReference type="ARBA" id="ARBA00023242"/>
    </source>
</evidence>
<keyword evidence="2" id="KW-0805">Transcription regulation</keyword>
<dbReference type="GO" id="GO:0005634">
    <property type="term" value="C:nucleus"/>
    <property type="evidence" value="ECO:0007669"/>
    <property type="project" value="UniProtKB-SubCell"/>
</dbReference>
<organism evidence="7 8">
    <name type="scientific">Saponaria officinalis</name>
    <name type="common">Common soapwort</name>
    <name type="synonym">Lychnis saponaria</name>
    <dbReference type="NCBI Taxonomy" id="3572"/>
    <lineage>
        <taxon>Eukaryota</taxon>
        <taxon>Viridiplantae</taxon>
        <taxon>Streptophyta</taxon>
        <taxon>Embryophyta</taxon>
        <taxon>Tracheophyta</taxon>
        <taxon>Spermatophyta</taxon>
        <taxon>Magnoliopsida</taxon>
        <taxon>eudicotyledons</taxon>
        <taxon>Gunneridae</taxon>
        <taxon>Pentapetalae</taxon>
        <taxon>Caryophyllales</taxon>
        <taxon>Caryophyllaceae</taxon>
        <taxon>Caryophylleae</taxon>
        <taxon>Saponaria</taxon>
    </lineage>
</organism>
<gene>
    <name evidence="7" type="ORF">RND81_06G222000</name>
</gene>
<reference evidence="7" key="1">
    <citation type="submission" date="2024-03" db="EMBL/GenBank/DDBJ databases">
        <title>WGS assembly of Saponaria officinalis var. Norfolk2.</title>
        <authorList>
            <person name="Jenkins J."/>
            <person name="Shu S."/>
            <person name="Grimwood J."/>
            <person name="Barry K."/>
            <person name="Goodstein D."/>
            <person name="Schmutz J."/>
            <person name="Leebens-Mack J."/>
            <person name="Osbourn A."/>
        </authorList>
    </citation>
    <scope>NUCLEOTIDE SEQUENCE [LARGE SCALE GENOMIC DNA]</scope>
    <source>
        <strain evidence="7">JIC</strain>
    </source>
</reference>
<dbReference type="EMBL" id="JBDFQZ010000006">
    <property type="protein sequence ID" value="KAK9716262.1"/>
    <property type="molecule type" value="Genomic_DNA"/>
</dbReference>
<evidence type="ECO:0000256" key="2">
    <source>
        <dbReference type="ARBA" id="ARBA00023015"/>
    </source>
</evidence>
<name>A0AAW1KDW1_SAPOF</name>
<dbReference type="GO" id="GO:0000978">
    <property type="term" value="F:RNA polymerase II cis-regulatory region sequence-specific DNA binding"/>
    <property type="evidence" value="ECO:0007669"/>
    <property type="project" value="TreeGrafter"/>
</dbReference>
<keyword evidence="8" id="KW-1185">Reference proteome</keyword>
<dbReference type="SUPFAM" id="SSF55455">
    <property type="entry name" value="SRF-like"/>
    <property type="match status" value="1"/>
</dbReference>
<feature type="domain" description="MADS-box" evidence="6">
    <location>
        <begin position="1"/>
        <end position="41"/>
    </location>
</feature>
<dbReference type="PANTHER" id="PTHR11945">
    <property type="entry name" value="MADS BOX PROTEIN"/>
    <property type="match status" value="1"/>
</dbReference>
<evidence type="ECO:0000313" key="8">
    <source>
        <dbReference type="Proteomes" id="UP001443914"/>
    </source>
</evidence>
<dbReference type="SMART" id="SM00432">
    <property type="entry name" value="MADS"/>
    <property type="match status" value="1"/>
</dbReference>
<dbReference type="Proteomes" id="UP001443914">
    <property type="component" value="Unassembled WGS sequence"/>
</dbReference>
<dbReference type="PANTHER" id="PTHR11945:SF176">
    <property type="entry name" value="MADS-BOX TRANSCRIPTION FACTOR FAMILY PROTEIN"/>
    <property type="match status" value="1"/>
</dbReference>
<evidence type="ECO:0000259" key="6">
    <source>
        <dbReference type="PROSITE" id="PS50066"/>
    </source>
</evidence>
<dbReference type="GO" id="GO:0000981">
    <property type="term" value="F:DNA-binding transcription factor activity, RNA polymerase II-specific"/>
    <property type="evidence" value="ECO:0007669"/>
    <property type="project" value="TreeGrafter"/>
</dbReference>
<dbReference type="Pfam" id="PF00319">
    <property type="entry name" value="SRF-TF"/>
    <property type="match status" value="1"/>
</dbReference>